<evidence type="ECO:0000256" key="4">
    <source>
        <dbReference type="RuleBase" id="RU003476"/>
    </source>
</evidence>
<evidence type="ECO:0000256" key="3">
    <source>
        <dbReference type="ARBA" id="ARBA00022801"/>
    </source>
</evidence>
<dbReference type="GO" id="GO:0016787">
    <property type="term" value="F:hydrolase activity"/>
    <property type="evidence" value="ECO:0007669"/>
    <property type="project" value="UniProtKB-KW"/>
</dbReference>
<dbReference type="PANTHER" id="PTHR43046:SF16">
    <property type="entry name" value="ADP-RIBOSE PYROPHOSPHATASE YJHB-RELATED"/>
    <property type="match status" value="1"/>
</dbReference>
<evidence type="ECO:0000313" key="7">
    <source>
        <dbReference type="Proteomes" id="UP000198802"/>
    </source>
</evidence>
<organism evidence="6 7">
    <name type="scientific">Parafrankia irregularis</name>
    <dbReference type="NCBI Taxonomy" id="795642"/>
    <lineage>
        <taxon>Bacteria</taxon>
        <taxon>Bacillati</taxon>
        <taxon>Actinomycetota</taxon>
        <taxon>Actinomycetes</taxon>
        <taxon>Frankiales</taxon>
        <taxon>Frankiaceae</taxon>
        <taxon>Parafrankia</taxon>
    </lineage>
</organism>
<keyword evidence="3 4" id="KW-0378">Hydrolase</keyword>
<dbReference type="PANTHER" id="PTHR43046">
    <property type="entry name" value="GDP-MANNOSE MANNOSYL HYDROLASE"/>
    <property type="match status" value="1"/>
</dbReference>
<evidence type="ECO:0000256" key="1">
    <source>
        <dbReference type="ARBA" id="ARBA00001946"/>
    </source>
</evidence>
<dbReference type="SUPFAM" id="SSF55811">
    <property type="entry name" value="Nudix"/>
    <property type="match status" value="1"/>
</dbReference>
<gene>
    <name evidence="6" type="ORF">Ga0074812_10349</name>
</gene>
<dbReference type="AlphaFoldDB" id="A0A0S4QHE6"/>
<dbReference type="InterPro" id="IPR020084">
    <property type="entry name" value="NUDIX_hydrolase_CS"/>
</dbReference>
<dbReference type="InterPro" id="IPR000086">
    <property type="entry name" value="NUDIX_hydrolase_dom"/>
</dbReference>
<name>A0A0S4QHE6_9ACTN</name>
<dbReference type="Pfam" id="PF00293">
    <property type="entry name" value="NUDIX"/>
    <property type="match status" value="1"/>
</dbReference>
<dbReference type="Proteomes" id="UP000198802">
    <property type="component" value="Unassembled WGS sequence"/>
</dbReference>
<evidence type="ECO:0000259" key="5">
    <source>
        <dbReference type="PROSITE" id="PS51462"/>
    </source>
</evidence>
<dbReference type="InterPro" id="IPR015797">
    <property type="entry name" value="NUDIX_hydrolase-like_dom_sf"/>
</dbReference>
<dbReference type="Gene3D" id="3.90.79.10">
    <property type="entry name" value="Nucleoside Triphosphate Pyrophosphohydrolase"/>
    <property type="match status" value="1"/>
</dbReference>
<dbReference type="PRINTS" id="PR00502">
    <property type="entry name" value="NUDIXFAMILY"/>
</dbReference>
<comment type="similarity">
    <text evidence="2 4">Belongs to the Nudix hydrolase family.</text>
</comment>
<proteinExistence type="inferred from homology"/>
<dbReference type="RefSeq" id="WP_054567343.1">
    <property type="nucleotide sequence ID" value="NZ_FAOZ01000003.1"/>
</dbReference>
<protein>
    <submittedName>
        <fullName evidence="6">NUDIX domain-containing protein</fullName>
    </submittedName>
</protein>
<keyword evidence="7" id="KW-1185">Reference proteome</keyword>
<dbReference type="PROSITE" id="PS00893">
    <property type="entry name" value="NUDIX_BOX"/>
    <property type="match status" value="1"/>
</dbReference>
<dbReference type="InterPro" id="IPR020476">
    <property type="entry name" value="Nudix_hydrolase"/>
</dbReference>
<dbReference type="EMBL" id="FAOZ01000003">
    <property type="protein sequence ID" value="CUU54559.1"/>
    <property type="molecule type" value="Genomic_DNA"/>
</dbReference>
<dbReference type="PROSITE" id="PS51462">
    <property type="entry name" value="NUDIX"/>
    <property type="match status" value="1"/>
</dbReference>
<reference evidence="7" key="1">
    <citation type="submission" date="2015-11" db="EMBL/GenBank/DDBJ databases">
        <authorList>
            <person name="Varghese N."/>
        </authorList>
    </citation>
    <scope>NUCLEOTIDE SEQUENCE [LARGE SCALE GENOMIC DNA]</scope>
    <source>
        <strain evidence="7">DSM 45899</strain>
    </source>
</reference>
<evidence type="ECO:0000256" key="2">
    <source>
        <dbReference type="ARBA" id="ARBA00005582"/>
    </source>
</evidence>
<feature type="domain" description="Nudix hydrolase" evidence="5">
    <location>
        <begin position="17"/>
        <end position="148"/>
    </location>
</feature>
<evidence type="ECO:0000313" key="6">
    <source>
        <dbReference type="EMBL" id="CUU54559.1"/>
    </source>
</evidence>
<comment type="cofactor">
    <cofactor evidence="1">
        <name>Mg(2+)</name>
        <dbReference type="ChEBI" id="CHEBI:18420"/>
    </cofactor>
</comment>
<sequence>MGRVDYYHDPDAPAANSLVVGGSAVVVDGEGRILLQRRADTGKWALPGGQMDIGESFANCVIRETKEETGFDVRIDRIIGIYSDPHHVFAYDNGEIRQQFNICCACTITGGSVQVSEESTAVGFHDLATLDQLEIQESNLARIHDYLADGPPVLR</sequence>
<accession>A0A0S4QHE6</accession>